<proteinExistence type="predicted"/>
<organism evidence="1 2">
    <name type="scientific">Cupriavidus malaysiensis</name>
    <dbReference type="NCBI Taxonomy" id="367825"/>
    <lineage>
        <taxon>Bacteria</taxon>
        <taxon>Pseudomonadati</taxon>
        <taxon>Pseudomonadota</taxon>
        <taxon>Betaproteobacteria</taxon>
        <taxon>Burkholderiales</taxon>
        <taxon>Burkholderiaceae</taxon>
        <taxon>Cupriavidus</taxon>
    </lineage>
</organism>
<keyword evidence="2" id="KW-1185">Reference proteome</keyword>
<accession>A0ABM6F3B4</accession>
<gene>
    <name evidence="1" type="ORF">BKK80_08775</name>
</gene>
<dbReference type="RefSeq" id="WP_071069018.1">
    <property type="nucleotide sequence ID" value="NZ_CP017754.1"/>
</dbReference>
<dbReference type="Proteomes" id="UP000177515">
    <property type="component" value="Chromosome 1"/>
</dbReference>
<name>A0ABM6F3B4_9BURK</name>
<evidence type="ECO:0000313" key="2">
    <source>
        <dbReference type="Proteomes" id="UP000177515"/>
    </source>
</evidence>
<reference evidence="1 2" key="1">
    <citation type="submission" date="2016-10" db="EMBL/GenBank/DDBJ databases">
        <title>Complete genome sequences of three Cupriavidus strains isolated from various Malaysian environments.</title>
        <authorList>
            <person name="Abdullah A.A.-A."/>
            <person name="Shafie N.A.H."/>
            <person name="Lau N.S."/>
        </authorList>
    </citation>
    <scope>NUCLEOTIDE SEQUENCE [LARGE SCALE GENOMIC DNA]</scope>
    <source>
        <strain evidence="1 2">USMAA1020</strain>
    </source>
</reference>
<protein>
    <submittedName>
        <fullName evidence="1">Uncharacterized protein</fullName>
    </submittedName>
</protein>
<dbReference type="EMBL" id="CP017754">
    <property type="protein sequence ID" value="AOZ05905.1"/>
    <property type="molecule type" value="Genomic_DNA"/>
</dbReference>
<sequence length="144" mass="16158">MTTATPTSPADLKSGINFTFRKLHLTTKSVVRFIAHSGKVFEATSLEEAIELAEDGLGVSLDYGMEEHGRLERVTLVRSRSGKWLEPKVRRERVWPNTPEWQAVRQTLRDVLDAFQNRALVGPCPYDEDGYLPGEREAEAALAC</sequence>
<evidence type="ECO:0000313" key="1">
    <source>
        <dbReference type="EMBL" id="AOZ05905.1"/>
    </source>
</evidence>